<dbReference type="Pfam" id="PF03466">
    <property type="entry name" value="LysR_substrate"/>
    <property type="match status" value="1"/>
</dbReference>
<dbReference type="InterPro" id="IPR058163">
    <property type="entry name" value="LysR-type_TF_proteobact-type"/>
</dbReference>
<dbReference type="GO" id="GO:0006351">
    <property type="term" value="P:DNA-templated transcription"/>
    <property type="evidence" value="ECO:0007669"/>
    <property type="project" value="TreeGrafter"/>
</dbReference>
<dbReference type="EMBL" id="CP054580">
    <property type="protein sequence ID" value="QKS25838.1"/>
    <property type="molecule type" value="Genomic_DNA"/>
</dbReference>
<dbReference type="PANTHER" id="PTHR30537">
    <property type="entry name" value="HTH-TYPE TRANSCRIPTIONAL REGULATOR"/>
    <property type="match status" value="1"/>
</dbReference>
<evidence type="ECO:0000256" key="1">
    <source>
        <dbReference type="ARBA" id="ARBA00009437"/>
    </source>
</evidence>
<keyword evidence="2" id="KW-0805">Transcription regulation</keyword>
<dbReference type="InterPro" id="IPR005119">
    <property type="entry name" value="LysR_subst-bd"/>
</dbReference>
<dbReference type="AlphaFoldDB" id="A0A1G8T237"/>
<keyword evidence="4" id="KW-0804">Transcription</keyword>
<comment type="similarity">
    <text evidence="1">Belongs to the LysR transcriptional regulatory family.</text>
</comment>
<name>A0A1G8T237_9GAMM</name>
<evidence type="ECO:0000313" key="6">
    <source>
        <dbReference type="Proteomes" id="UP000509761"/>
    </source>
</evidence>
<evidence type="ECO:0000256" key="2">
    <source>
        <dbReference type="ARBA" id="ARBA00023015"/>
    </source>
</evidence>
<dbReference type="SUPFAM" id="SSF46785">
    <property type="entry name" value="Winged helix' DNA-binding domain"/>
    <property type="match status" value="1"/>
</dbReference>
<dbReference type="InterPro" id="IPR036390">
    <property type="entry name" value="WH_DNA-bd_sf"/>
</dbReference>
<proteinExistence type="inferred from homology"/>
<sequence length="303" mass="33339">MDRFEEMRVFAAVAQLESFADAARQLALSPPRVTRAVAALEARLGVALLQRTTRQVRVTEAGRRYLEDAQQVLAQLAEAEAAATGSYLTPRGLLQVTAPVLFGEYFVTPQIVDYLEQYPDVQVRAELIDRPVNLQEEGIDVAVRIGHVPQDCQHLTVPVGEVRQVVCASPAWLAEHNEPTHPQELEALPTVVAEGGNLSGHWWFEEEGKRIEVTPSPRLRISAIHAALTAVEAGAGLTRLLSYQVAASEAEGRVRRVLTRFEPVAIPINIWVTAGRGRAASVRTFVDFLAERLRADPALAYRS</sequence>
<dbReference type="GO" id="GO:0003700">
    <property type="term" value="F:DNA-binding transcription factor activity"/>
    <property type="evidence" value="ECO:0007669"/>
    <property type="project" value="InterPro"/>
</dbReference>
<dbReference type="GO" id="GO:0043565">
    <property type="term" value="F:sequence-specific DNA binding"/>
    <property type="evidence" value="ECO:0007669"/>
    <property type="project" value="TreeGrafter"/>
</dbReference>
<dbReference type="PROSITE" id="PS50931">
    <property type="entry name" value="HTH_LYSR"/>
    <property type="match status" value="1"/>
</dbReference>
<keyword evidence="6" id="KW-1185">Reference proteome</keyword>
<dbReference type="RefSeq" id="WP_053856945.1">
    <property type="nucleotide sequence ID" value="NZ_CP054580.1"/>
</dbReference>
<protein>
    <submittedName>
        <fullName evidence="5">HTH-type transcriptional regulator DmlR</fullName>
    </submittedName>
</protein>
<dbReference type="Pfam" id="PF00126">
    <property type="entry name" value="HTH_1"/>
    <property type="match status" value="1"/>
</dbReference>
<gene>
    <name evidence="5" type="ORF">FX987_03634</name>
</gene>
<accession>A0A1G8T237</accession>
<evidence type="ECO:0000256" key="3">
    <source>
        <dbReference type="ARBA" id="ARBA00023125"/>
    </source>
</evidence>
<keyword evidence="3" id="KW-0238">DNA-binding</keyword>
<evidence type="ECO:0000256" key="4">
    <source>
        <dbReference type="ARBA" id="ARBA00023163"/>
    </source>
</evidence>
<dbReference type="PANTHER" id="PTHR30537:SF5">
    <property type="entry name" value="HTH-TYPE TRANSCRIPTIONAL ACTIVATOR TTDR-RELATED"/>
    <property type="match status" value="1"/>
</dbReference>
<reference evidence="5 6" key="1">
    <citation type="submission" date="2019-12" db="EMBL/GenBank/DDBJ databases">
        <title>Genome sequencing and assembly of endphytes of Porphyra tenera.</title>
        <authorList>
            <person name="Park J.M."/>
            <person name="Shin R."/>
            <person name="Jo S.H."/>
        </authorList>
    </citation>
    <scope>NUCLEOTIDE SEQUENCE [LARGE SCALE GENOMIC DNA]</scope>
    <source>
        <strain evidence="5 6">GPM3</strain>
    </source>
</reference>
<dbReference type="GeneID" id="69281103"/>
<dbReference type="Proteomes" id="UP000509761">
    <property type="component" value="Chromosome"/>
</dbReference>
<dbReference type="SUPFAM" id="SSF53850">
    <property type="entry name" value="Periplasmic binding protein-like II"/>
    <property type="match status" value="1"/>
</dbReference>
<dbReference type="InterPro" id="IPR036388">
    <property type="entry name" value="WH-like_DNA-bd_sf"/>
</dbReference>
<organism evidence="5 6">
    <name type="scientific">Vreelandella titanicae</name>
    <dbReference type="NCBI Taxonomy" id="664683"/>
    <lineage>
        <taxon>Bacteria</taxon>
        <taxon>Pseudomonadati</taxon>
        <taxon>Pseudomonadota</taxon>
        <taxon>Gammaproteobacteria</taxon>
        <taxon>Oceanospirillales</taxon>
        <taxon>Halomonadaceae</taxon>
        <taxon>Vreelandella</taxon>
    </lineage>
</organism>
<evidence type="ECO:0000313" key="5">
    <source>
        <dbReference type="EMBL" id="QKS25838.1"/>
    </source>
</evidence>
<dbReference type="Gene3D" id="3.40.190.290">
    <property type="match status" value="1"/>
</dbReference>
<dbReference type="Gene3D" id="1.10.10.10">
    <property type="entry name" value="Winged helix-like DNA-binding domain superfamily/Winged helix DNA-binding domain"/>
    <property type="match status" value="1"/>
</dbReference>
<dbReference type="InterPro" id="IPR000847">
    <property type="entry name" value="LysR_HTH_N"/>
</dbReference>
<dbReference type="FunFam" id="1.10.10.10:FF:000001">
    <property type="entry name" value="LysR family transcriptional regulator"/>
    <property type="match status" value="1"/>
</dbReference>